<name>A0A927HDW4_9RHOB</name>
<dbReference type="RefSeq" id="WP_191075039.1">
    <property type="nucleotide sequence ID" value="NZ_JACTAG010000001.1"/>
</dbReference>
<feature type="domain" description="DUF1330" evidence="1">
    <location>
        <begin position="3"/>
        <end position="95"/>
    </location>
</feature>
<evidence type="ECO:0000313" key="3">
    <source>
        <dbReference type="Proteomes" id="UP000635142"/>
    </source>
</evidence>
<sequence>MPKGYLIAFGTVSDPEAYKGYASKNDDIFGRHGGKFLVRGGQNRRPEGASHNRQVVVEFPSFEAAQAAYDDPEYQENLKIRLAASTSDLAIVEGVE</sequence>
<proteinExistence type="predicted"/>
<accession>A0A927HDW4</accession>
<evidence type="ECO:0000259" key="1">
    <source>
        <dbReference type="Pfam" id="PF07045"/>
    </source>
</evidence>
<dbReference type="InterPro" id="IPR011008">
    <property type="entry name" value="Dimeric_a/b-barrel"/>
</dbReference>
<dbReference type="PANTHER" id="PTHR41521">
    <property type="match status" value="1"/>
</dbReference>
<protein>
    <submittedName>
        <fullName evidence="2">DUF1330 domain-containing protein</fullName>
    </submittedName>
</protein>
<keyword evidence="3" id="KW-1185">Reference proteome</keyword>
<dbReference type="InterPro" id="IPR010753">
    <property type="entry name" value="DUF1330"/>
</dbReference>
<dbReference type="EMBL" id="JACTAG010000001">
    <property type="protein sequence ID" value="MBD3664132.1"/>
    <property type="molecule type" value="Genomic_DNA"/>
</dbReference>
<dbReference type="AlphaFoldDB" id="A0A927HDW4"/>
<dbReference type="SUPFAM" id="SSF54909">
    <property type="entry name" value="Dimeric alpha+beta barrel"/>
    <property type="match status" value="1"/>
</dbReference>
<reference evidence="2" key="1">
    <citation type="submission" date="2020-08" db="EMBL/GenBank/DDBJ databases">
        <title>Sulfitobacter aestuariivivens sp. nov., isolated from a tidal flat.</title>
        <authorList>
            <person name="Park S."/>
            <person name="Yoon J.-H."/>
        </authorList>
    </citation>
    <scope>NUCLEOTIDE SEQUENCE</scope>
    <source>
        <strain evidence="2">TSTF-M16</strain>
    </source>
</reference>
<dbReference type="PANTHER" id="PTHR41521:SF4">
    <property type="entry name" value="BLR0684 PROTEIN"/>
    <property type="match status" value="1"/>
</dbReference>
<dbReference type="Proteomes" id="UP000635142">
    <property type="component" value="Unassembled WGS sequence"/>
</dbReference>
<dbReference type="Pfam" id="PF07045">
    <property type="entry name" value="DUF1330"/>
    <property type="match status" value="1"/>
</dbReference>
<dbReference type="Gene3D" id="3.30.70.100">
    <property type="match status" value="1"/>
</dbReference>
<comment type="caution">
    <text evidence="2">The sequence shown here is derived from an EMBL/GenBank/DDBJ whole genome shotgun (WGS) entry which is preliminary data.</text>
</comment>
<gene>
    <name evidence="2" type="ORF">H9Q16_09380</name>
</gene>
<evidence type="ECO:0000313" key="2">
    <source>
        <dbReference type="EMBL" id="MBD3664132.1"/>
    </source>
</evidence>
<organism evidence="2 3">
    <name type="scientific">Sulfitobacter aestuariivivens</name>
    <dbReference type="NCBI Taxonomy" id="2766981"/>
    <lineage>
        <taxon>Bacteria</taxon>
        <taxon>Pseudomonadati</taxon>
        <taxon>Pseudomonadota</taxon>
        <taxon>Alphaproteobacteria</taxon>
        <taxon>Rhodobacterales</taxon>
        <taxon>Roseobacteraceae</taxon>
        <taxon>Sulfitobacter</taxon>
    </lineage>
</organism>